<comment type="caution">
    <text evidence="2">The sequence shown here is derived from an EMBL/GenBank/DDBJ whole genome shotgun (WGS) entry which is preliminary data.</text>
</comment>
<evidence type="ECO:0000256" key="1">
    <source>
        <dbReference type="SAM" id="MobiDB-lite"/>
    </source>
</evidence>
<sequence>MKQRVRKRERTGQGREAGSAAGIVPGIDRNCAERPSLTVRRQTRAQRCPGRATRGAARRRHSDLCHLSVGYHAEGDSRTLGRPEGRHVSIVAWQCQSERLRNHSGHGRHCNIFSILGVTESGLILNPIATDRPLKQMDPAPENHSESATLRRRTCSKGPLSENVRETVQTERARSLLSPPNYGTHAALRLDIPQRNFALARPLPRPSHPRRAALILSEI</sequence>
<gene>
    <name evidence="2" type="ORF">SKAU_G00286620</name>
</gene>
<feature type="region of interest" description="Disordered" evidence="1">
    <location>
        <begin position="1"/>
        <end position="27"/>
    </location>
</feature>
<organism evidence="2 3">
    <name type="scientific">Synaphobranchus kaupii</name>
    <name type="common">Kaup's arrowtooth eel</name>
    <dbReference type="NCBI Taxonomy" id="118154"/>
    <lineage>
        <taxon>Eukaryota</taxon>
        <taxon>Metazoa</taxon>
        <taxon>Chordata</taxon>
        <taxon>Craniata</taxon>
        <taxon>Vertebrata</taxon>
        <taxon>Euteleostomi</taxon>
        <taxon>Actinopterygii</taxon>
        <taxon>Neopterygii</taxon>
        <taxon>Teleostei</taxon>
        <taxon>Anguilliformes</taxon>
        <taxon>Synaphobranchidae</taxon>
        <taxon>Synaphobranchus</taxon>
    </lineage>
</organism>
<keyword evidence="3" id="KW-1185">Reference proteome</keyword>
<reference evidence="2" key="1">
    <citation type="journal article" date="2023" name="Science">
        <title>Genome structures resolve the early diversification of teleost fishes.</title>
        <authorList>
            <person name="Parey E."/>
            <person name="Louis A."/>
            <person name="Montfort J."/>
            <person name="Bouchez O."/>
            <person name="Roques C."/>
            <person name="Iampietro C."/>
            <person name="Lluch J."/>
            <person name="Castinel A."/>
            <person name="Donnadieu C."/>
            <person name="Desvignes T."/>
            <person name="Floi Bucao C."/>
            <person name="Jouanno E."/>
            <person name="Wen M."/>
            <person name="Mejri S."/>
            <person name="Dirks R."/>
            <person name="Jansen H."/>
            <person name="Henkel C."/>
            <person name="Chen W.J."/>
            <person name="Zahm M."/>
            <person name="Cabau C."/>
            <person name="Klopp C."/>
            <person name="Thompson A.W."/>
            <person name="Robinson-Rechavi M."/>
            <person name="Braasch I."/>
            <person name="Lecointre G."/>
            <person name="Bobe J."/>
            <person name="Postlethwait J.H."/>
            <person name="Berthelot C."/>
            <person name="Roest Crollius H."/>
            <person name="Guiguen Y."/>
        </authorList>
    </citation>
    <scope>NUCLEOTIDE SEQUENCE</scope>
    <source>
        <strain evidence="2">WJC10195</strain>
    </source>
</reference>
<feature type="region of interest" description="Disordered" evidence="1">
    <location>
        <begin position="40"/>
        <end position="60"/>
    </location>
</feature>
<evidence type="ECO:0000313" key="3">
    <source>
        <dbReference type="Proteomes" id="UP001152622"/>
    </source>
</evidence>
<dbReference type="Proteomes" id="UP001152622">
    <property type="component" value="Chromosome 11"/>
</dbReference>
<feature type="region of interest" description="Disordered" evidence="1">
    <location>
        <begin position="133"/>
        <end position="161"/>
    </location>
</feature>
<dbReference type="AlphaFoldDB" id="A0A9Q1IP89"/>
<protein>
    <submittedName>
        <fullName evidence="2">Uncharacterized protein</fullName>
    </submittedName>
</protein>
<dbReference type="EMBL" id="JAINUF010000011">
    <property type="protein sequence ID" value="KAJ8347261.1"/>
    <property type="molecule type" value="Genomic_DNA"/>
</dbReference>
<accession>A0A9Q1IP89</accession>
<evidence type="ECO:0000313" key="2">
    <source>
        <dbReference type="EMBL" id="KAJ8347261.1"/>
    </source>
</evidence>
<proteinExistence type="predicted"/>
<name>A0A9Q1IP89_SYNKA</name>